<comment type="caution">
    <text evidence="2">The sequence shown here is derived from an EMBL/GenBank/DDBJ whole genome shotgun (WGS) entry which is preliminary data.</text>
</comment>
<organism evidence="2 3">
    <name type="scientific">Lagenidium giganteum</name>
    <dbReference type="NCBI Taxonomy" id="4803"/>
    <lineage>
        <taxon>Eukaryota</taxon>
        <taxon>Sar</taxon>
        <taxon>Stramenopiles</taxon>
        <taxon>Oomycota</taxon>
        <taxon>Peronosporomycetes</taxon>
        <taxon>Pythiales</taxon>
        <taxon>Pythiaceae</taxon>
    </lineage>
</organism>
<dbReference type="EMBL" id="DAKRPA010000100">
    <property type="protein sequence ID" value="DAZ98668.1"/>
    <property type="molecule type" value="Genomic_DNA"/>
</dbReference>
<evidence type="ECO:0000256" key="1">
    <source>
        <dbReference type="SAM" id="Coils"/>
    </source>
</evidence>
<sequence>MKKMKVQALVVATIDRLYATDGLTENVDAETDQHERLPAHVYMSDQYRQTQPPKFANWQQTFRYFRVSGTSMLPNDSDEHIQWIEPRHPVVSDISRCASYDTGDLCIRGHACSETPCRGSSQTLPEVNIAVDGIIEEWIAHDANDCNDDYHNESKDELRDACLSPRSSRTEELLSELTLQCVADAPAVLLGEFAKELAGRHQAGLRAQRLAREHAARTAQELALAEEERQRLRQEQEQAELEARALAMLRAREEEERREREQQELLIKQQLEENDEEEIKIRTLAYSHTREWYQPNKKCFSHRGRQL</sequence>
<evidence type="ECO:0000313" key="3">
    <source>
        <dbReference type="Proteomes" id="UP001146120"/>
    </source>
</evidence>
<gene>
    <name evidence="2" type="ORF">N0F65_008794</name>
</gene>
<name>A0AAV2YZ77_9STRA</name>
<keyword evidence="3" id="KW-1185">Reference proteome</keyword>
<accession>A0AAV2YZ77</accession>
<dbReference type="AlphaFoldDB" id="A0AAV2YZ77"/>
<protein>
    <submittedName>
        <fullName evidence="2">Uncharacterized protein</fullName>
    </submittedName>
</protein>
<evidence type="ECO:0000313" key="2">
    <source>
        <dbReference type="EMBL" id="DAZ98668.1"/>
    </source>
</evidence>
<reference evidence="2" key="1">
    <citation type="submission" date="2022-11" db="EMBL/GenBank/DDBJ databases">
        <authorList>
            <person name="Morgan W.R."/>
            <person name="Tartar A."/>
        </authorList>
    </citation>
    <scope>NUCLEOTIDE SEQUENCE</scope>
    <source>
        <strain evidence="2">ARSEF 373</strain>
    </source>
</reference>
<dbReference type="Proteomes" id="UP001146120">
    <property type="component" value="Unassembled WGS sequence"/>
</dbReference>
<feature type="coiled-coil region" evidence="1">
    <location>
        <begin position="215"/>
        <end position="280"/>
    </location>
</feature>
<keyword evidence="1" id="KW-0175">Coiled coil</keyword>
<proteinExistence type="predicted"/>
<reference evidence="2" key="2">
    <citation type="journal article" date="2023" name="Microbiol Resour">
        <title>Decontamination and Annotation of the Draft Genome Sequence of the Oomycete Lagenidium giganteum ARSEF 373.</title>
        <authorList>
            <person name="Morgan W.R."/>
            <person name="Tartar A."/>
        </authorList>
    </citation>
    <scope>NUCLEOTIDE SEQUENCE</scope>
    <source>
        <strain evidence="2">ARSEF 373</strain>
    </source>
</reference>